<accession>A0A0F7SD61</accession>
<keyword evidence="4" id="KW-1185">Reference proteome</keyword>
<name>A0A0F7SD61_9BASI</name>
<dbReference type="OrthoDB" id="2544199at2759"/>
<evidence type="ECO:0000313" key="2">
    <source>
        <dbReference type="EMBL" id="CDU24361.1"/>
    </source>
</evidence>
<organism evidence="3 4">
    <name type="scientific">Sporisorium scitamineum</name>
    <dbReference type="NCBI Taxonomy" id="49012"/>
    <lineage>
        <taxon>Eukaryota</taxon>
        <taxon>Fungi</taxon>
        <taxon>Dikarya</taxon>
        <taxon>Basidiomycota</taxon>
        <taxon>Ustilaginomycotina</taxon>
        <taxon>Ustilaginomycetes</taxon>
        <taxon>Ustilaginales</taxon>
        <taxon>Ustilaginaceae</taxon>
        <taxon>Sporisorium</taxon>
    </lineage>
</organism>
<protein>
    <submittedName>
        <fullName evidence="3">Uncharacterized protein</fullName>
    </submittedName>
</protein>
<dbReference type="EMBL" id="CCFA01005024">
    <property type="protein sequence ID" value="CDW99719.1"/>
    <property type="molecule type" value="Genomic_DNA"/>
</dbReference>
<gene>
    <name evidence="3" type="primary">SSCI82960.1</name>
    <name evidence="2" type="ORF">SPSC_03432</name>
</gene>
<proteinExistence type="predicted"/>
<evidence type="ECO:0000256" key="1">
    <source>
        <dbReference type="SAM" id="SignalP"/>
    </source>
</evidence>
<dbReference type="Proteomes" id="UP000242770">
    <property type="component" value="Unassembled WGS sequence"/>
</dbReference>
<keyword evidence="1" id="KW-0732">Signal</keyword>
<evidence type="ECO:0000313" key="4">
    <source>
        <dbReference type="Proteomes" id="UP000242770"/>
    </source>
</evidence>
<reference evidence="2" key="3">
    <citation type="submission" date="2014-06" db="EMBL/GenBank/DDBJ databases">
        <authorList>
            <person name="Ju J."/>
            <person name="Zhang J."/>
        </authorList>
    </citation>
    <scope>NUCLEOTIDE SEQUENCE</scope>
    <source>
        <strain evidence="2">SscI8</strain>
    </source>
</reference>
<feature type="chain" id="PRO_5015039107" evidence="1">
    <location>
        <begin position="24"/>
        <end position="371"/>
    </location>
</feature>
<reference evidence="4" key="2">
    <citation type="submission" date="2014-06" db="EMBL/GenBank/DDBJ databases">
        <authorList>
            <person name="Berkman P.J."/>
        </authorList>
    </citation>
    <scope>NUCLEOTIDE SEQUENCE [LARGE SCALE GENOMIC DNA]</scope>
</reference>
<dbReference type="EMBL" id="LK056666">
    <property type="protein sequence ID" value="CDU24361.1"/>
    <property type="molecule type" value="Genomic_DNA"/>
</dbReference>
<feature type="signal peptide" evidence="1">
    <location>
        <begin position="1"/>
        <end position="23"/>
    </location>
</feature>
<evidence type="ECO:0000313" key="3">
    <source>
        <dbReference type="EMBL" id="CDW99719.1"/>
    </source>
</evidence>
<dbReference type="AlphaFoldDB" id="A0A0F7SD61"/>
<reference evidence="3" key="1">
    <citation type="submission" date="2014-06" db="EMBL/GenBank/DDBJ databases">
        <authorList>
            <person name="Berkman J.Paul."/>
        </authorList>
    </citation>
    <scope>NUCLEOTIDE SEQUENCE [LARGE SCALE GENOMIC DNA]</scope>
</reference>
<sequence length="371" mass="40088">MPFKTSIAASAVAALALAQTTLAAPVSSEASEPQCVSLGKGAFGFNSSAIGAATDDPPAIYLTVDTNEQNRIVASDKPVYEVQALFEFFNCSSVTTPAADGSGTVQTYQGYIKAPNGQCHFQFQRGGEYTYHSAVFLGETPGPVDATQFGAGGNYHFYMVDSETKDFLAFRDSRTQPQTGDKSEMLIGQLGQTYKVPIKTFPECKLVNTKTGETQKVTSNVAAQFPYGNSPLIHGTGESNLEFYQCDSTYMGYQQDASNFYGHFASDSSNPKDCFIHALGGEENNMIIEVFPQDSAGKSCGTDDTYVQVPSFFHLTRTHDGFEINYLGATKSEGKAEYGWLPTPVVNSNETDPVAIYVSPSATDYKLRFTA</sequence>